<evidence type="ECO:0000313" key="2">
    <source>
        <dbReference type="Proteomes" id="UP000236454"/>
    </source>
</evidence>
<dbReference type="AlphaFoldDB" id="A0A1I6YQB4"/>
<dbReference type="Pfam" id="PF13852">
    <property type="entry name" value="DUF4197"/>
    <property type="match status" value="1"/>
</dbReference>
<dbReference type="PROSITE" id="PS51257">
    <property type="entry name" value="PROKAR_LIPOPROTEIN"/>
    <property type="match status" value="1"/>
</dbReference>
<dbReference type="RefSeq" id="WP_090247282.1">
    <property type="nucleotide sequence ID" value="NZ_FPAS01000001.1"/>
</dbReference>
<name>A0A1I6YQB4_9FLAO</name>
<dbReference type="Proteomes" id="UP000236454">
    <property type="component" value="Unassembled WGS sequence"/>
</dbReference>
<accession>A0A1I6YQB4</accession>
<proteinExistence type="predicted"/>
<keyword evidence="2" id="KW-1185">Reference proteome</keyword>
<evidence type="ECO:0008006" key="3">
    <source>
        <dbReference type="Google" id="ProtNLM"/>
    </source>
</evidence>
<sequence length="249" mass="26813">MKKNIAKVALLSLTLGLSSCDILEEVAQTAIDVSESGATTKLTNAEVISGLKEALTVGISNSVSLTSVTDGFLGNAEIKLPWPESALAMKEKAIDLGLDAQVNKIVETLNRAAEDASAEAKPIFINAIKNMSIADGFAILKGGEGAATNFLRENTTSQLVEAFSPKVQNSIDEVQLTQYWEPVATKYNQIMKFTGGEQITTDLNAYVTEKAIDGLFIMVEKEENKIRQDPAARVTDILKRVFGSVEAQQ</sequence>
<dbReference type="OrthoDB" id="5292580at2"/>
<dbReference type="EMBL" id="FPAS01000001">
    <property type="protein sequence ID" value="SFT52623.1"/>
    <property type="molecule type" value="Genomic_DNA"/>
</dbReference>
<protein>
    <recommendedName>
        <fullName evidence="3">DUF4197 domain-containing protein</fullName>
    </recommendedName>
</protein>
<dbReference type="InterPro" id="IPR025245">
    <property type="entry name" value="DUF4197"/>
</dbReference>
<evidence type="ECO:0000313" key="1">
    <source>
        <dbReference type="EMBL" id="SFT52623.1"/>
    </source>
</evidence>
<organism evidence="1 2">
    <name type="scientific">Lishizhenia tianjinensis</name>
    <dbReference type="NCBI Taxonomy" id="477690"/>
    <lineage>
        <taxon>Bacteria</taxon>
        <taxon>Pseudomonadati</taxon>
        <taxon>Bacteroidota</taxon>
        <taxon>Flavobacteriia</taxon>
        <taxon>Flavobacteriales</taxon>
        <taxon>Crocinitomicaceae</taxon>
        <taxon>Lishizhenia</taxon>
    </lineage>
</organism>
<reference evidence="1 2" key="1">
    <citation type="submission" date="2016-10" db="EMBL/GenBank/DDBJ databases">
        <authorList>
            <person name="de Groot N.N."/>
        </authorList>
    </citation>
    <scope>NUCLEOTIDE SEQUENCE [LARGE SCALE GENOMIC DNA]</scope>
    <source>
        <strain evidence="1 2">CGMCC 1.7005</strain>
    </source>
</reference>
<gene>
    <name evidence="1" type="ORF">SAMN05216474_1087</name>
</gene>